<name>A0AAD1X7T1_EUPCR</name>
<feature type="region of interest" description="Disordered" evidence="1">
    <location>
        <begin position="336"/>
        <end position="356"/>
    </location>
</feature>
<reference evidence="2" key="1">
    <citation type="submission" date="2023-07" db="EMBL/GenBank/DDBJ databases">
        <authorList>
            <consortium name="AG Swart"/>
            <person name="Singh M."/>
            <person name="Singh A."/>
            <person name="Seah K."/>
            <person name="Emmerich C."/>
        </authorList>
    </citation>
    <scope>NUCLEOTIDE SEQUENCE</scope>
    <source>
        <strain evidence="2">DP1</strain>
    </source>
</reference>
<evidence type="ECO:0000313" key="3">
    <source>
        <dbReference type="Proteomes" id="UP001295684"/>
    </source>
</evidence>
<evidence type="ECO:0000256" key="1">
    <source>
        <dbReference type="SAM" id="MobiDB-lite"/>
    </source>
</evidence>
<organism evidence="2 3">
    <name type="scientific">Euplotes crassus</name>
    <dbReference type="NCBI Taxonomy" id="5936"/>
    <lineage>
        <taxon>Eukaryota</taxon>
        <taxon>Sar</taxon>
        <taxon>Alveolata</taxon>
        <taxon>Ciliophora</taxon>
        <taxon>Intramacronucleata</taxon>
        <taxon>Spirotrichea</taxon>
        <taxon>Hypotrichia</taxon>
        <taxon>Euplotida</taxon>
        <taxon>Euplotidae</taxon>
        <taxon>Moneuplotes</taxon>
    </lineage>
</organism>
<proteinExistence type="predicted"/>
<evidence type="ECO:0000313" key="2">
    <source>
        <dbReference type="EMBL" id="CAI2366339.1"/>
    </source>
</evidence>
<feature type="region of interest" description="Disordered" evidence="1">
    <location>
        <begin position="1"/>
        <end position="21"/>
    </location>
</feature>
<dbReference type="AlphaFoldDB" id="A0AAD1X7T1"/>
<dbReference type="Proteomes" id="UP001295684">
    <property type="component" value="Unassembled WGS sequence"/>
</dbReference>
<accession>A0AAD1X7T1</accession>
<sequence>MKTLNSGMYSSPGEKATRTRDKLKEVHRDQMKFKLPPNKSNLFEFIPLNTKLLHNPKWRDYSPEKWKSDKDFMHSTSYTSKITKASRSKGKVSSIATEPYVDGLQALGDLELVKRSPIKKSNKERFQSVIPRDTWQHRIKNTQSIRAQKALETMLDLQPDTITLPSKAKARTISRLINKDLTLKTHEYKLFTTSDHKNKNKRLNMTSSVKHNLAESDKIKKSPKSVKKIPDKLSHRRHKTAINSTSKQELNAYSNIHSSGYYCSALERLKKTKLISKKKSVLYNELPPEPPLSTGKYAALNLHDFSAYQNIQRSDISSQHLPSKQNSLAAIETTSMNSTSQAKLPAGKGKDSSPNQVGMRIMTKSKKSLINFSKSPARKGLPAFFPKNQKITKALRALISNYFEK</sequence>
<keyword evidence="3" id="KW-1185">Reference proteome</keyword>
<gene>
    <name evidence="2" type="ORF">ECRASSUSDP1_LOCUS7612</name>
</gene>
<comment type="caution">
    <text evidence="2">The sequence shown here is derived from an EMBL/GenBank/DDBJ whole genome shotgun (WGS) entry which is preliminary data.</text>
</comment>
<feature type="region of interest" description="Disordered" evidence="1">
    <location>
        <begin position="219"/>
        <end position="240"/>
    </location>
</feature>
<dbReference type="EMBL" id="CAMPGE010007419">
    <property type="protein sequence ID" value="CAI2366339.1"/>
    <property type="molecule type" value="Genomic_DNA"/>
</dbReference>
<protein>
    <submittedName>
        <fullName evidence="2">Uncharacterized protein</fullName>
    </submittedName>
</protein>